<evidence type="ECO:0000256" key="1">
    <source>
        <dbReference type="SAM" id="MobiDB-lite"/>
    </source>
</evidence>
<proteinExistence type="predicted"/>
<name>A0A841D3U9_PLAVE</name>
<evidence type="ECO:0000259" key="2">
    <source>
        <dbReference type="Pfam" id="PF04480"/>
    </source>
</evidence>
<dbReference type="EMBL" id="JACHJJ010000008">
    <property type="protein sequence ID" value="MBB5963633.1"/>
    <property type="molecule type" value="Genomic_DNA"/>
</dbReference>
<accession>A0A841D3U9</accession>
<dbReference type="PANTHER" id="PTHR38590">
    <property type="entry name" value="BLL0828 PROTEIN"/>
    <property type="match status" value="1"/>
</dbReference>
<reference evidence="3 4" key="1">
    <citation type="submission" date="2020-08" db="EMBL/GenBank/DDBJ databases">
        <title>Genomic Encyclopedia of Type Strains, Phase III (KMG-III): the genomes of soil and plant-associated and newly described type strains.</title>
        <authorList>
            <person name="Whitman W."/>
        </authorList>
    </citation>
    <scope>NUCLEOTIDE SEQUENCE [LARGE SCALE GENOMIC DNA]</scope>
    <source>
        <strain evidence="3 4">CECT 3303</strain>
    </source>
</reference>
<sequence>MRAARALALRTASASGHFGPFLADLAERSLRTGREPGGLPSEGGPGLLPSRGRPIRLPPGGGPARFSPEVRAAGLARALATGFGRSRAAILVDVPDGLSPLSQEVLAAGCEWFAHRGGFGIWLTGAALTSVDRIGTVPVPAEVEELAREVPGPPPDREPYTVTYPALAGRPHPGSGAEQALETALARCDWAAGREWNRTYHPHPLAVPIRMDLLWRDERCVVEIDGPDHRTARKYAQDRQRDIRLQQAGYAVLRFTDDQVMTDMEAVLRQVEWFVRNRRHGTPKG</sequence>
<dbReference type="SUPFAM" id="SSF52980">
    <property type="entry name" value="Restriction endonuclease-like"/>
    <property type="match status" value="1"/>
</dbReference>
<keyword evidence="4" id="KW-1185">Reference proteome</keyword>
<dbReference type="AlphaFoldDB" id="A0A841D3U9"/>
<dbReference type="InterPro" id="IPR007569">
    <property type="entry name" value="DUF559"/>
</dbReference>
<comment type="caution">
    <text evidence="3">The sequence shown here is derived from an EMBL/GenBank/DDBJ whole genome shotgun (WGS) entry which is preliminary data.</text>
</comment>
<evidence type="ECO:0000313" key="3">
    <source>
        <dbReference type="EMBL" id="MBB5963633.1"/>
    </source>
</evidence>
<feature type="domain" description="DUF559" evidence="2">
    <location>
        <begin position="212"/>
        <end position="272"/>
    </location>
</feature>
<dbReference type="Pfam" id="PF04480">
    <property type="entry name" value="DUF559"/>
    <property type="match status" value="1"/>
</dbReference>
<dbReference type="Gene3D" id="3.40.960.10">
    <property type="entry name" value="VSR Endonuclease"/>
    <property type="match status" value="1"/>
</dbReference>
<gene>
    <name evidence="3" type="ORF">FHS22_002913</name>
</gene>
<dbReference type="RefSeq" id="WP_221473635.1">
    <property type="nucleotide sequence ID" value="NZ_BAAAWZ010000001.1"/>
</dbReference>
<dbReference type="PANTHER" id="PTHR38590:SF1">
    <property type="entry name" value="BLL0828 PROTEIN"/>
    <property type="match status" value="1"/>
</dbReference>
<organism evidence="3 4">
    <name type="scientific">Planomonospora venezuelensis</name>
    <dbReference type="NCBI Taxonomy" id="1999"/>
    <lineage>
        <taxon>Bacteria</taxon>
        <taxon>Bacillati</taxon>
        <taxon>Actinomycetota</taxon>
        <taxon>Actinomycetes</taxon>
        <taxon>Streptosporangiales</taxon>
        <taxon>Streptosporangiaceae</taxon>
        <taxon>Planomonospora</taxon>
    </lineage>
</organism>
<dbReference type="InterPro" id="IPR011335">
    <property type="entry name" value="Restrct_endonuc-II-like"/>
</dbReference>
<feature type="region of interest" description="Disordered" evidence="1">
    <location>
        <begin position="32"/>
        <end position="61"/>
    </location>
</feature>
<evidence type="ECO:0000313" key="4">
    <source>
        <dbReference type="Proteomes" id="UP000562352"/>
    </source>
</evidence>
<protein>
    <recommendedName>
        <fullName evidence="2">DUF559 domain-containing protein</fullName>
    </recommendedName>
</protein>
<dbReference type="Proteomes" id="UP000562352">
    <property type="component" value="Unassembled WGS sequence"/>
</dbReference>
<dbReference type="InterPro" id="IPR047216">
    <property type="entry name" value="Endonuclease_DUF559_bact"/>
</dbReference>